<dbReference type="Pfam" id="PF25173">
    <property type="entry name" value="Beta-prop_WDR3_1st"/>
    <property type="match status" value="1"/>
</dbReference>
<dbReference type="OrthoDB" id="407922at2759"/>
<feature type="region of interest" description="Disordered" evidence="4">
    <location>
        <begin position="822"/>
        <end position="850"/>
    </location>
</feature>
<name>A0A1R1XRN4_9FUNG</name>
<organism evidence="5 6">
    <name type="scientific">Smittium culicis</name>
    <dbReference type="NCBI Taxonomy" id="133412"/>
    <lineage>
        <taxon>Eukaryota</taxon>
        <taxon>Fungi</taxon>
        <taxon>Fungi incertae sedis</taxon>
        <taxon>Zoopagomycota</taxon>
        <taxon>Kickxellomycotina</taxon>
        <taxon>Harpellomycetes</taxon>
        <taxon>Harpellales</taxon>
        <taxon>Legeriomycetaceae</taxon>
        <taxon>Smittium</taxon>
    </lineage>
</organism>
<dbReference type="SUPFAM" id="SSF50978">
    <property type="entry name" value="WD40 repeat-like"/>
    <property type="match status" value="2"/>
</dbReference>
<dbReference type="CDD" id="cd00200">
    <property type="entry name" value="WD40"/>
    <property type="match status" value="1"/>
</dbReference>
<evidence type="ECO:0000313" key="5">
    <source>
        <dbReference type="EMBL" id="OMJ17275.1"/>
    </source>
</evidence>
<feature type="repeat" description="WD" evidence="3">
    <location>
        <begin position="99"/>
        <end position="132"/>
    </location>
</feature>
<protein>
    <submittedName>
        <fullName evidence="5">WD repeat-containing protein 3</fullName>
    </submittedName>
</protein>
<feature type="repeat" description="WD" evidence="3">
    <location>
        <begin position="223"/>
        <end position="264"/>
    </location>
</feature>
<evidence type="ECO:0000313" key="6">
    <source>
        <dbReference type="Proteomes" id="UP000187283"/>
    </source>
</evidence>
<accession>A0A1R1XRN4</accession>
<dbReference type="SMART" id="SM00320">
    <property type="entry name" value="WD40"/>
    <property type="match status" value="11"/>
</dbReference>
<dbReference type="InterPro" id="IPR015943">
    <property type="entry name" value="WD40/YVTN_repeat-like_dom_sf"/>
</dbReference>
<feature type="repeat" description="WD" evidence="3">
    <location>
        <begin position="653"/>
        <end position="694"/>
    </location>
</feature>
<evidence type="ECO:0000256" key="2">
    <source>
        <dbReference type="ARBA" id="ARBA00022737"/>
    </source>
</evidence>
<feature type="repeat" description="WD" evidence="3">
    <location>
        <begin position="695"/>
        <end position="736"/>
    </location>
</feature>
<dbReference type="Pfam" id="PF25172">
    <property type="entry name" value="Beta-prop_WDR3_2nd"/>
    <property type="match status" value="1"/>
</dbReference>
<dbReference type="InterPro" id="IPR051570">
    <property type="entry name" value="TBC1_cilium_biogenesis"/>
</dbReference>
<dbReference type="InterPro" id="IPR001680">
    <property type="entry name" value="WD40_rpt"/>
</dbReference>
<evidence type="ECO:0000256" key="4">
    <source>
        <dbReference type="SAM" id="MobiDB-lite"/>
    </source>
</evidence>
<sequence>MVKAYQRYEAASCFGVIASPSSNSIYSTDGKYALSPALQDVLVWDLKKGELYKKFSDIDNTSQVTFITSNITANQYAIGYFDGSIRIFSFESPSPLCIFNGHKSAITALSYDSTGTILCSGSRDTDLVLWDIIAETGLFRLKGHKDQITGISFLNKPIPTANSSSKTNTTFDIGDSIDSLSTSNHDLTLGAFSAGEKGYLITCSKDTLIKVWDLELRHCIQTVVSHKSEVWSMAICPESKTLISGSSESSLKVFSINTADSPPTESQTSDSSSIENSNSENLISQLVKKGNKEILVEIGYIPRQSKERVTMLQFHPAGILLGCQTNDRMVEFFSISSPDEIKRRSTRKLKRLREKTSTANNLQLDPENEISSQDLVSFTYIQRQIIRLAAKSRSFSFSPDEKSQLIVNRQKFVKILFSLVNNSLSVASLPILSATQSDSSKSSKQSLEPTWIYSIERLGHRSEPRCIALSSNNELIATACSTNIRIWNSLTNVCITTLECLNPLSICFLPGDQHIAVGTKSGTIELFDLAAAGSPIASYDAHENGCYSIAVFPDKSGIATGGGDKESKFWDFELIEPKSKTSRNNFEGSDDEQQVVFAPNTRVLNLVHTRTLKLPDIILSIAISNNSKLIAYSLLDTTIKVFFFDSLKFSLSLYGHKLPALSIDISSDSSLLISGSADKNVKIWGLDFGDCHKSIHAHKDAITSVKFVFDTHYFFTSSKDGNVNMYDADKFVKIQTLVGGSDVWGIVVAKFGNFVAAVSQDRSIRTWNKTDEPLFLEEERENELEKFHDDQMVASANKDLSSFNELSIGDVDVNEVDEDVMLHTDGKSGDDGDEDADRVASREQSATERSRRRAVGITATVFACSFRVPPEVGEFERELLAGIKQDPQLLAEEQFLPAAEHQVVRAATD</sequence>
<dbReference type="InterPro" id="IPR019775">
    <property type="entry name" value="WD40_repeat_CS"/>
</dbReference>
<dbReference type="PRINTS" id="PR00320">
    <property type="entry name" value="GPROTEINBRPT"/>
</dbReference>
<proteinExistence type="predicted"/>
<keyword evidence="6" id="KW-1185">Reference proteome</keyword>
<dbReference type="AlphaFoldDB" id="A0A1R1XRN4"/>
<keyword evidence="2" id="KW-0677">Repeat</keyword>
<dbReference type="EMBL" id="LSSN01002093">
    <property type="protein sequence ID" value="OMJ17275.1"/>
    <property type="molecule type" value="Genomic_DNA"/>
</dbReference>
<feature type="compositionally biased region" description="Low complexity" evidence="4">
    <location>
        <begin position="260"/>
        <end position="277"/>
    </location>
</feature>
<dbReference type="GO" id="GO:0034388">
    <property type="term" value="C:Pwp2p-containing subcomplex of 90S preribosome"/>
    <property type="evidence" value="ECO:0007669"/>
    <property type="project" value="TreeGrafter"/>
</dbReference>
<feature type="repeat" description="WD" evidence="3">
    <location>
        <begin position="199"/>
        <end position="222"/>
    </location>
</feature>
<dbReference type="STRING" id="133412.A0A1R1XRN4"/>
<dbReference type="GO" id="GO:0030515">
    <property type="term" value="F:snoRNA binding"/>
    <property type="evidence" value="ECO:0007669"/>
    <property type="project" value="TreeGrafter"/>
</dbReference>
<dbReference type="Gene3D" id="2.130.10.10">
    <property type="entry name" value="YVTN repeat-like/Quinoprotein amine dehydrogenase"/>
    <property type="match status" value="4"/>
</dbReference>
<dbReference type="InterPro" id="IPR036322">
    <property type="entry name" value="WD40_repeat_dom_sf"/>
</dbReference>
<dbReference type="GO" id="GO:0032040">
    <property type="term" value="C:small-subunit processome"/>
    <property type="evidence" value="ECO:0007669"/>
    <property type="project" value="TreeGrafter"/>
</dbReference>
<dbReference type="Proteomes" id="UP000187283">
    <property type="component" value="Unassembled WGS sequence"/>
</dbReference>
<dbReference type="PROSITE" id="PS50294">
    <property type="entry name" value="WD_REPEATS_REGION"/>
    <property type="match status" value="4"/>
</dbReference>
<evidence type="ECO:0000256" key="3">
    <source>
        <dbReference type="PROSITE-ProRule" id="PRU00221"/>
    </source>
</evidence>
<gene>
    <name evidence="5" type="ORF">AYI70_g6080</name>
</gene>
<dbReference type="PANTHER" id="PTHR19853:SF0">
    <property type="entry name" value="WD REPEAT-CONTAINING PROTEIN 3"/>
    <property type="match status" value="1"/>
</dbReference>
<feature type="compositionally biased region" description="Basic and acidic residues" evidence="4">
    <location>
        <begin position="837"/>
        <end position="849"/>
    </location>
</feature>
<dbReference type="PROSITE" id="PS50082">
    <property type="entry name" value="WD_REPEATS_2"/>
    <property type="match status" value="6"/>
</dbReference>
<dbReference type="FunFam" id="2.130.10.10:FF:000157">
    <property type="entry name" value="WD repeat domain 3"/>
    <property type="match status" value="1"/>
</dbReference>
<dbReference type="GO" id="GO:0030490">
    <property type="term" value="P:maturation of SSU-rRNA"/>
    <property type="evidence" value="ECO:0007669"/>
    <property type="project" value="TreeGrafter"/>
</dbReference>
<dbReference type="InterPro" id="IPR020472">
    <property type="entry name" value="WD40_PAC1"/>
</dbReference>
<feature type="region of interest" description="Disordered" evidence="4">
    <location>
        <begin position="257"/>
        <end position="277"/>
    </location>
</feature>
<evidence type="ECO:0000256" key="1">
    <source>
        <dbReference type="ARBA" id="ARBA00022574"/>
    </source>
</evidence>
<dbReference type="PROSITE" id="PS00678">
    <property type="entry name" value="WD_REPEATS_1"/>
    <property type="match status" value="3"/>
</dbReference>
<dbReference type="PANTHER" id="PTHR19853">
    <property type="entry name" value="WD REPEAT CONTAINING PROTEIN 3 WDR3"/>
    <property type="match status" value="1"/>
</dbReference>
<feature type="repeat" description="WD" evidence="3">
    <location>
        <begin position="539"/>
        <end position="573"/>
    </location>
</feature>
<reference evidence="5 6" key="1">
    <citation type="submission" date="2017-01" db="EMBL/GenBank/DDBJ databases">
        <authorList>
            <person name="Mah S.A."/>
            <person name="Swanson W.J."/>
            <person name="Moy G.W."/>
            <person name="Vacquier V.D."/>
        </authorList>
    </citation>
    <scope>NUCLEOTIDE SEQUENCE [LARGE SCALE GENOMIC DNA]</scope>
    <source>
        <strain evidence="5 6">GSMNP</strain>
    </source>
</reference>
<keyword evidence="1 3" id="KW-0853">WD repeat</keyword>
<comment type="caution">
    <text evidence="5">The sequence shown here is derived from an EMBL/GenBank/DDBJ whole genome shotgun (WGS) entry which is preliminary data.</text>
</comment>